<feature type="compositionally biased region" description="Low complexity" evidence="11">
    <location>
        <begin position="10"/>
        <end position="39"/>
    </location>
</feature>
<dbReference type="EMBL" id="JAQGDS010000005">
    <property type="protein sequence ID" value="KAJ6260502.1"/>
    <property type="molecule type" value="Genomic_DNA"/>
</dbReference>
<comment type="domain">
    <text evidence="10">The DHHC domain is required for palmitoyltransferase activity.</text>
</comment>
<dbReference type="Proteomes" id="UP001221413">
    <property type="component" value="Unassembled WGS sequence"/>
</dbReference>
<dbReference type="EC" id="2.3.1.225" evidence="10"/>
<dbReference type="AlphaFoldDB" id="A0AAD6J1U6"/>
<keyword evidence="3 10" id="KW-0812">Transmembrane</keyword>
<evidence type="ECO:0000256" key="7">
    <source>
        <dbReference type="ARBA" id="ARBA00023288"/>
    </source>
</evidence>
<keyword evidence="5 10" id="KW-0472">Membrane</keyword>
<evidence type="ECO:0000256" key="5">
    <source>
        <dbReference type="ARBA" id="ARBA00023136"/>
    </source>
</evidence>
<comment type="catalytic activity">
    <reaction evidence="9 10">
        <text>L-cysteinyl-[protein] + hexadecanoyl-CoA = S-hexadecanoyl-L-cysteinyl-[protein] + CoA</text>
        <dbReference type="Rhea" id="RHEA:36683"/>
        <dbReference type="Rhea" id="RHEA-COMP:10131"/>
        <dbReference type="Rhea" id="RHEA-COMP:11032"/>
        <dbReference type="ChEBI" id="CHEBI:29950"/>
        <dbReference type="ChEBI" id="CHEBI:57287"/>
        <dbReference type="ChEBI" id="CHEBI:57379"/>
        <dbReference type="ChEBI" id="CHEBI:74151"/>
        <dbReference type="EC" id="2.3.1.225"/>
    </reaction>
</comment>
<comment type="similarity">
    <text evidence="10">Belongs to the DHHC palmitoyltransferase family.</text>
</comment>
<feature type="compositionally biased region" description="Basic and acidic residues" evidence="11">
    <location>
        <begin position="375"/>
        <end position="388"/>
    </location>
</feature>
<proteinExistence type="inferred from homology"/>
<evidence type="ECO:0000256" key="10">
    <source>
        <dbReference type="RuleBase" id="RU079119"/>
    </source>
</evidence>
<dbReference type="PANTHER" id="PTHR12246">
    <property type="entry name" value="PALMITOYLTRANSFERASE ZDHHC16"/>
    <property type="match status" value="1"/>
</dbReference>
<dbReference type="Pfam" id="PF01529">
    <property type="entry name" value="DHHC"/>
    <property type="match status" value="1"/>
</dbReference>
<evidence type="ECO:0000256" key="11">
    <source>
        <dbReference type="SAM" id="MobiDB-lite"/>
    </source>
</evidence>
<evidence type="ECO:0000256" key="4">
    <source>
        <dbReference type="ARBA" id="ARBA00022989"/>
    </source>
</evidence>
<feature type="transmembrane region" description="Helical" evidence="10">
    <location>
        <begin position="190"/>
        <end position="211"/>
    </location>
</feature>
<dbReference type="GO" id="GO:0019706">
    <property type="term" value="F:protein-cysteine S-palmitoyltransferase activity"/>
    <property type="evidence" value="ECO:0007669"/>
    <property type="project" value="UniProtKB-EC"/>
</dbReference>
<accession>A0AAD6J1U6</accession>
<protein>
    <recommendedName>
        <fullName evidence="10">Palmitoyltransferase</fullName>
        <ecNumber evidence="10">2.3.1.225</ecNumber>
    </recommendedName>
</protein>
<dbReference type="InterPro" id="IPR001594">
    <property type="entry name" value="Palmitoyltrfase_DHHC"/>
</dbReference>
<feature type="transmembrane region" description="Helical" evidence="10">
    <location>
        <begin position="231"/>
        <end position="257"/>
    </location>
</feature>
<evidence type="ECO:0000256" key="2">
    <source>
        <dbReference type="ARBA" id="ARBA00022679"/>
    </source>
</evidence>
<keyword evidence="6" id="KW-0564">Palmitate</keyword>
<name>A0AAD6J1U6_DREDA</name>
<dbReference type="PROSITE" id="PS50216">
    <property type="entry name" value="DHHC"/>
    <property type="match status" value="1"/>
</dbReference>
<feature type="region of interest" description="Disordered" evidence="11">
    <location>
        <begin position="1"/>
        <end position="41"/>
    </location>
</feature>
<keyword evidence="2 10" id="KW-0808">Transferase</keyword>
<keyword evidence="14" id="KW-1185">Reference proteome</keyword>
<gene>
    <name evidence="13" type="ORF">Dda_4728</name>
</gene>
<reference evidence="13" key="1">
    <citation type="submission" date="2023-01" db="EMBL/GenBank/DDBJ databases">
        <title>The chitinases involved in constricting ring structure development in the nematode-trapping fungus Drechslerella dactyloides.</title>
        <authorList>
            <person name="Wang R."/>
            <person name="Zhang L."/>
            <person name="Tang P."/>
            <person name="Li S."/>
            <person name="Liang L."/>
        </authorList>
    </citation>
    <scope>NUCLEOTIDE SEQUENCE</scope>
    <source>
        <strain evidence="13">YMF1.00031</strain>
    </source>
</reference>
<evidence type="ECO:0000256" key="1">
    <source>
        <dbReference type="ARBA" id="ARBA00004141"/>
    </source>
</evidence>
<dbReference type="InterPro" id="IPR039859">
    <property type="entry name" value="PFA4/ZDH16/20/ERF2-like"/>
</dbReference>
<feature type="region of interest" description="Disordered" evidence="11">
    <location>
        <begin position="375"/>
        <end position="396"/>
    </location>
</feature>
<comment type="subcellular location">
    <subcellularLocation>
        <location evidence="1">Membrane</location>
        <topology evidence="1">Multi-pass membrane protein</topology>
    </subcellularLocation>
</comment>
<keyword evidence="8 10" id="KW-0012">Acyltransferase</keyword>
<feature type="domain" description="Palmitoyltransferase DHHC" evidence="12">
    <location>
        <begin position="142"/>
        <end position="268"/>
    </location>
</feature>
<evidence type="ECO:0000256" key="9">
    <source>
        <dbReference type="ARBA" id="ARBA00048048"/>
    </source>
</evidence>
<organism evidence="13 14">
    <name type="scientific">Drechslerella dactyloides</name>
    <name type="common">Nematode-trapping fungus</name>
    <name type="synonym">Arthrobotrys dactyloides</name>
    <dbReference type="NCBI Taxonomy" id="74499"/>
    <lineage>
        <taxon>Eukaryota</taxon>
        <taxon>Fungi</taxon>
        <taxon>Dikarya</taxon>
        <taxon>Ascomycota</taxon>
        <taxon>Pezizomycotina</taxon>
        <taxon>Orbiliomycetes</taxon>
        <taxon>Orbiliales</taxon>
        <taxon>Orbiliaceae</taxon>
        <taxon>Drechslerella</taxon>
    </lineage>
</organism>
<sequence>MPQSYQPLAGSRPSSSSSNDSSRSRPSGGSSKLGGSSRPRGPRCLRRLDDLCCSGLTYFPLLIVYGATTWAVWVEAYSISWNSIGGLKGHLLAAVGVWLYAMLNWSYTVATFSSPGTPLETKSKYSHLPTTAMPSITVKASGEERFCKKCQCRKPDRTHHCSTCNTCVLKMDHHCPWLANCLGIRNYKPFVLFTAYLAVFCLFACAVSSSWLWNFVFYDGSIVDTYLPVNWVLLAVISGVIGIVVAGFSGYHFYLVVKGETTIESMEKTRYLAPIRRRGLPWGANLFGGGGSGNGVMSPAALEMRERERYNEYMIEETAREMPNAFDLGWKRNFVHVFGTVPLLWFVPVRNSVGDGWTWETSDVWKHAQREMQERRRREQAAEQERMRRAGWGGDDVGEPVTANGHANVPPSATSPGYATWTRQAMTGLPSPGEVNAATAAAAATAATAGQSKAARILGAREEEFSHGLGGSRYSPKVAMANREVTLRMNDLRKKNKRVVMSRDELSDEDEDDERETDEYDTSSDEAEAGWSAGKRGEGSSRGARATPRSTAAALNRKEVDTWSEGW</sequence>
<feature type="transmembrane region" description="Helical" evidence="10">
    <location>
        <begin position="79"/>
        <end position="101"/>
    </location>
</feature>
<feature type="transmembrane region" description="Helical" evidence="10">
    <location>
        <begin position="51"/>
        <end position="73"/>
    </location>
</feature>
<keyword evidence="4 10" id="KW-1133">Transmembrane helix</keyword>
<evidence type="ECO:0000256" key="8">
    <source>
        <dbReference type="ARBA" id="ARBA00023315"/>
    </source>
</evidence>
<evidence type="ECO:0000256" key="6">
    <source>
        <dbReference type="ARBA" id="ARBA00023139"/>
    </source>
</evidence>
<keyword evidence="7" id="KW-0449">Lipoprotein</keyword>
<evidence type="ECO:0000256" key="3">
    <source>
        <dbReference type="ARBA" id="ARBA00022692"/>
    </source>
</evidence>
<dbReference type="GO" id="GO:0016020">
    <property type="term" value="C:membrane"/>
    <property type="evidence" value="ECO:0007669"/>
    <property type="project" value="UniProtKB-SubCell"/>
</dbReference>
<evidence type="ECO:0000313" key="13">
    <source>
        <dbReference type="EMBL" id="KAJ6260502.1"/>
    </source>
</evidence>
<feature type="region of interest" description="Disordered" evidence="11">
    <location>
        <begin position="499"/>
        <end position="567"/>
    </location>
</feature>
<feature type="compositionally biased region" description="Acidic residues" evidence="11">
    <location>
        <begin position="506"/>
        <end position="528"/>
    </location>
</feature>
<comment type="caution">
    <text evidence="13">The sequence shown here is derived from an EMBL/GenBank/DDBJ whole genome shotgun (WGS) entry which is preliminary data.</text>
</comment>
<evidence type="ECO:0000259" key="12">
    <source>
        <dbReference type="Pfam" id="PF01529"/>
    </source>
</evidence>
<evidence type="ECO:0000313" key="14">
    <source>
        <dbReference type="Proteomes" id="UP001221413"/>
    </source>
</evidence>